<dbReference type="Proteomes" id="UP000472263">
    <property type="component" value="Chromosome 16"/>
</dbReference>
<name>A0A668ALG0_9TELE</name>
<dbReference type="InParanoid" id="A0A668ALG0"/>
<dbReference type="InterPro" id="IPR036179">
    <property type="entry name" value="Ig-like_dom_sf"/>
</dbReference>
<keyword evidence="3" id="KW-1185">Reference proteome</keyword>
<reference evidence="2" key="2">
    <citation type="submission" date="2025-08" db="UniProtKB">
        <authorList>
            <consortium name="Ensembl"/>
        </authorList>
    </citation>
    <scope>IDENTIFICATION</scope>
</reference>
<dbReference type="AlphaFoldDB" id="A0A668ALG0"/>
<dbReference type="PROSITE" id="PS50835">
    <property type="entry name" value="IG_LIKE"/>
    <property type="match status" value="1"/>
</dbReference>
<dbReference type="GeneTree" id="ENSGT00990000204040"/>
<dbReference type="SUPFAM" id="SSF48726">
    <property type="entry name" value="Immunoglobulin"/>
    <property type="match status" value="1"/>
</dbReference>
<evidence type="ECO:0000313" key="2">
    <source>
        <dbReference type="Ensembl" id="ENSMMDP00005048804.1"/>
    </source>
</evidence>
<feature type="domain" description="Ig-like" evidence="1">
    <location>
        <begin position="1"/>
        <end position="85"/>
    </location>
</feature>
<organism evidence="2 3">
    <name type="scientific">Myripristis murdjan</name>
    <name type="common">pinecone soldierfish</name>
    <dbReference type="NCBI Taxonomy" id="586833"/>
    <lineage>
        <taxon>Eukaryota</taxon>
        <taxon>Metazoa</taxon>
        <taxon>Chordata</taxon>
        <taxon>Craniata</taxon>
        <taxon>Vertebrata</taxon>
        <taxon>Euteleostomi</taxon>
        <taxon>Actinopterygii</taxon>
        <taxon>Neopterygii</taxon>
        <taxon>Teleostei</taxon>
        <taxon>Neoteleostei</taxon>
        <taxon>Acanthomorphata</taxon>
        <taxon>Holocentriformes</taxon>
        <taxon>Holocentridae</taxon>
        <taxon>Myripristis</taxon>
    </lineage>
</organism>
<dbReference type="Gene3D" id="2.60.40.10">
    <property type="entry name" value="Immunoglobulins"/>
    <property type="match status" value="1"/>
</dbReference>
<sequence>SQCVRVLSQIRCTCDSQGNPRPSLVWELAGELLNHSADIPIREVPLGSTGMRSLITLRRVGDDIPTLVCLSSNSMGSDSLAFNVSSAEPPIGRGIFRFRSTSETLSMLLLIMTFCVGLRRRKGHLSPERQGVDTSDILVTNEVSVNLYRSAGM</sequence>
<reference evidence="2" key="1">
    <citation type="submission" date="2019-06" db="EMBL/GenBank/DDBJ databases">
        <authorList>
            <consortium name="Wellcome Sanger Institute Data Sharing"/>
        </authorList>
    </citation>
    <scope>NUCLEOTIDE SEQUENCE [LARGE SCALE GENOMIC DNA]</scope>
</reference>
<protein>
    <recommendedName>
        <fullName evidence="1">Ig-like domain-containing protein</fullName>
    </recommendedName>
</protein>
<dbReference type="InterPro" id="IPR013783">
    <property type="entry name" value="Ig-like_fold"/>
</dbReference>
<dbReference type="Ensembl" id="ENSMMDT00005049759.1">
    <property type="protein sequence ID" value="ENSMMDP00005048804.1"/>
    <property type="gene ID" value="ENSMMDG00005022194.1"/>
</dbReference>
<proteinExistence type="predicted"/>
<evidence type="ECO:0000259" key="1">
    <source>
        <dbReference type="PROSITE" id="PS50835"/>
    </source>
</evidence>
<evidence type="ECO:0000313" key="3">
    <source>
        <dbReference type="Proteomes" id="UP000472263"/>
    </source>
</evidence>
<dbReference type="InterPro" id="IPR007110">
    <property type="entry name" value="Ig-like_dom"/>
</dbReference>
<accession>A0A668ALG0</accession>
<reference evidence="2" key="3">
    <citation type="submission" date="2025-09" db="UniProtKB">
        <authorList>
            <consortium name="Ensembl"/>
        </authorList>
    </citation>
    <scope>IDENTIFICATION</scope>
</reference>